<dbReference type="AlphaFoldDB" id="A0A0E9P8W9"/>
<name>A0A0E9P8W9_ANGAN</name>
<evidence type="ECO:0000313" key="1">
    <source>
        <dbReference type="EMBL" id="JAH00505.1"/>
    </source>
</evidence>
<sequence>MGTNLWSINVVHTAPPYKQVVIKSELCMMPS</sequence>
<protein>
    <submittedName>
        <fullName evidence="1">Uncharacterized protein</fullName>
    </submittedName>
</protein>
<dbReference type="EMBL" id="GBXM01108072">
    <property type="protein sequence ID" value="JAH00505.1"/>
    <property type="molecule type" value="Transcribed_RNA"/>
</dbReference>
<organism evidence="1">
    <name type="scientific">Anguilla anguilla</name>
    <name type="common">European freshwater eel</name>
    <name type="synonym">Muraena anguilla</name>
    <dbReference type="NCBI Taxonomy" id="7936"/>
    <lineage>
        <taxon>Eukaryota</taxon>
        <taxon>Metazoa</taxon>
        <taxon>Chordata</taxon>
        <taxon>Craniata</taxon>
        <taxon>Vertebrata</taxon>
        <taxon>Euteleostomi</taxon>
        <taxon>Actinopterygii</taxon>
        <taxon>Neopterygii</taxon>
        <taxon>Teleostei</taxon>
        <taxon>Anguilliformes</taxon>
        <taxon>Anguillidae</taxon>
        <taxon>Anguilla</taxon>
    </lineage>
</organism>
<proteinExistence type="predicted"/>
<accession>A0A0E9P8W9</accession>
<reference evidence="1" key="2">
    <citation type="journal article" date="2015" name="Fish Shellfish Immunol.">
        <title>Early steps in the European eel (Anguilla anguilla)-Vibrio vulnificus interaction in the gills: Role of the RtxA13 toxin.</title>
        <authorList>
            <person name="Callol A."/>
            <person name="Pajuelo D."/>
            <person name="Ebbesson L."/>
            <person name="Teles M."/>
            <person name="MacKenzie S."/>
            <person name="Amaro C."/>
        </authorList>
    </citation>
    <scope>NUCLEOTIDE SEQUENCE</scope>
</reference>
<reference evidence="1" key="1">
    <citation type="submission" date="2014-11" db="EMBL/GenBank/DDBJ databases">
        <authorList>
            <person name="Amaro Gonzalez C."/>
        </authorList>
    </citation>
    <scope>NUCLEOTIDE SEQUENCE</scope>
</reference>